<dbReference type="Gene3D" id="3.40.50.880">
    <property type="match status" value="1"/>
</dbReference>
<dbReference type="KEGG" id="aau:AAur_pTC10062"/>
<name>A1RCH4_PAEAT</name>
<dbReference type="CDD" id="cd01741">
    <property type="entry name" value="GATase1_1"/>
    <property type="match status" value="1"/>
</dbReference>
<dbReference type="GO" id="GO:0005829">
    <property type="term" value="C:cytosol"/>
    <property type="evidence" value="ECO:0007669"/>
    <property type="project" value="TreeGrafter"/>
</dbReference>
<accession>A1RCH4</accession>
<dbReference type="PANTHER" id="PTHR42695">
    <property type="entry name" value="GLUTAMINE AMIDOTRANSFERASE YLR126C-RELATED"/>
    <property type="match status" value="1"/>
</dbReference>
<dbReference type="EMBL" id="CP000475">
    <property type="protein sequence ID" value="ABM10520.1"/>
    <property type="molecule type" value="Genomic_DNA"/>
</dbReference>
<dbReference type="HOGENOM" id="CLU_054974_3_2_11"/>
<dbReference type="Proteomes" id="UP000000637">
    <property type="component" value="Plasmid pTC1"/>
</dbReference>
<dbReference type="OrthoDB" id="5196541at2"/>
<dbReference type="InterPro" id="IPR044992">
    <property type="entry name" value="ChyE-like"/>
</dbReference>
<sequence>MNSDPSRVTLLVIQPDPADPIDQFEPWFVKAGVEWNVVQPHAFDRVPEELDADGLLVLGGDMSSLHDHHYPWLEDIRALYRSAAKLRRPSLGICLGAQLMAQAFGGEVALGDSGLEAGVVRVHWREEADSDALVNQLPNPLRMGAMHGDMIAELPDDAEWLAYSDMYPHQAFRVRDSSWGVQFHPEIGKMTYENWVSQYSGGDPVAVQRLEHGRKQFAQQEDVVAQNTALFASRFAAIVRAAR</sequence>
<dbReference type="Pfam" id="PF00117">
    <property type="entry name" value="GATase"/>
    <property type="match status" value="1"/>
</dbReference>
<keyword evidence="2" id="KW-0614">Plasmid</keyword>
<dbReference type="InterPro" id="IPR029062">
    <property type="entry name" value="Class_I_gatase-like"/>
</dbReference>
<keyword evidence="3" id="KW-1185">Reference proteome</keyword>
<dbReference type="GO" id="GO:0016740">
    <property type="term" value="F:transferase activity"/>
    <property type="evidence" value="ECO:0007669"/>
    <property type="project" value="UniProtKB-KW"/>
</dbReference>
<keyword evidence="2" id="KW-0315">Glutamine amidotransferase</keyword>
<dbReference type="PROSITE" id="PS51273">
    <property type="entry name" value="GATASE_TYPE_1"/>
    <property type="match status" value="1"/>
</dbReference>
<dbReference type="AlphaFoldDB" id="A1RCH4"/>
<protein>
    <submittedName>
        <fullName evidence="2">Glutamine amidotransferase</fullName>
    </submittedName>
</protein>
<evidence type="ECO:0000259" key="1">
    <source>
        <dbReference type="Pfam" id="PF00117"/>
    </source>
</evidence>
<feature type="domain" description="Glutamine amidotransferase" evidence="1">
    <location>
        <begin position="29"/>
        <end position="187"/>
    </location>
</feature>
<evidence type="ECO:0000313" key="3">
    <source>
        <dbReference type="Proteomes" id="UP000000637"/>
    </source>
</evidence>
<gene>
    <name evidence="2" type="ordered locus">AAur_pTC10062</name>
</gene>
<organism evidence="2 3">
    <name type="scientific">Paenarthrobacter aurescens (strain TC1)</name>
    <dbReference type="NCBI Taxonomy" id="290340"/>
    <lineage>
        <taxon>Bacteria</taxon>
        <taxon>Bacillati</taxon>
        <taxon>Actinomycetota</taxon>
        <taxon>Actinomycetes</taxon>
        <taxon>Micrococcales</taxon>
        <taxon>Micrococcaceae</taxon>
        <taxon>Paenarthrobacter</taxon>
    </lineage>
</organism>
<dbReference type="PANTHER" id="PTHR42695:SF5">
    <property type="entry name" value="GLUTAMINE AMIDOTRANSFERASE YLR126C-RELATED"/>
    <property type="match status" value="1"/>
</dbReference>
<dbReference type="InterPro" id="IPR017926">
    <property type="entry name" value="GATASE"/>
</dbReference>
<dbReference type="RefSeq" id="WP_011776859.1">
    <property type="nucleotide sequence ID" value="NC_008712.1"/>
</dbReference>
<evidence type="ECO:0000313" key="2">
    <source>
        <dbReference type="EMBL" id="ABM10520.1"/>
    </source>
</evidence>
<dbReference type="SUPFAM" id="SSF52317">
    <property type="entry name" value="Class I glutamine amidotransferase-like"/>
    <property type="match status" value="1"/>
</dbReference>
<reference evidence="2 3" key="1">
    <citation type="journal article" date="2006" name="PLoS Genet.">
        <title>Secrets of soil survival revealed by the genome sequence of Arthrobacter aurescens TC1.</title>
        <authorList>
            <person name="Mongodin E.F."/>
            <person name="Shapir N."/>
            <person name="Daugherty S.C."/>
            <person name="DeBoy R.T."/>
            <person name="Emerson J.B."/>
            <person name="Shvartzbeyn A."/>
            <person name="Radune D."/>
            <person name="Vamathevan J."/>
            <person name="Riggs F."/>
            <person name="Grinberg V."/>
            <person name="Khouri H."/>
            <person name="Wackett L.P."/>
            <person name="Nelson K.E."/>
            <person name="Sadowsky M.J."/>
        </authorList>
    </citation>
    <scope>NUCLEOTIDE SEQUENCE [LARGE SCALE GENOMIC DNA]</scope>
    <source>
        <strain evidence="2 3">TC1</strain>
    </source>
</reference>
<proteinExistence type="predicted"/>
<geneLocation type="plasmid" evidence="2 3">
    <name>pTC1</name>
</geneLocation>